<sequence length="103" mass="12063">MLSLRPLNDPNTLYAVIMRCFSLLCWPKLRLHVIITIFCSERQSHLLCRRTLRTEKPSSHTETPRYSHIRHFAFYAAVISQNFIHGTPQTAKNSRYSDEVQCV</sequence>
<organism evidence="1 2">
    <name type="scientific">Xenoophorus captivus</name>
    <dbReference type="NCBI Taxonomy" id="1517983"/>
    <lineage>
        <taxon>Eukaryota</taxon>
        <taxon>Metazoa</taxon>
        <taxon>Chordata</taxon>
        <taxon>Craniata</taxon>
        <taxon>Vertebrata</taxon>
        <taxon>Euteleostomi</taxon>
        <taxon>Actinopterygii</taxon>
        <taxon>Neopterygii</taxon>
        <taxon>Teleostei</taxon>
        <taxon>Neoteleostei</taxon>
        <taxon>Acanthomorphata</taxon>
        <taxon>Ovalentaria</taxon>
        <taxon>Atherinomorphae</taxon>
        <taxon>Cyprinodontiformes</taxon>
        <taxon>Goodeidae</taxon>
        <taxon>Xenoophorus</taxon>
    </lineage>
</organism>
<keyword evidence="2" id="KW-1185">Reference proteome</keyword>
<dbReference type="EMBL" id="JAHRIN010000153">
    <property type="protein sequence ID" value="MEQ2190670.1"/>
    <property type="molecule type" value="Genomic_DNA"/>
</dbReference>
<protein>
    <submittedName>
        <fullName evidence="1">Uncharacterized protein</fullName>
    </submittedName>
</protein>
<comment type="caution">
    <text evidence="1">The sequence shown here is derived from an EMBL/GenBank/DDBJ whole genome shotgun (WGS) entry which is preliminary data.</text>
</comment>
<dbReference type="Proteomes" id="UP001434883">
    <property type="component" value="Unassembled WGS sequence"/>
</dbReference>
<evidence type="ECO:0000313" key="2">
    <source>
        <dbReference type="Proteomes" id="UP001434883"/>
    </source>
</evidence>
<reference evidence="1 2" key="1">
    <citation type="submission" date="2021-06" db="EMBL/GenBank/DDBJ databases">
        <authorList>
            <person name="Palmer J.M."/>
        </authorList>
    </citation>
    <scope>NUCLEOTIDE SEQUENCE [LARGE SCALE GENOMIC DNA]</scope>
    <source>
        <strain evidence="1 2">XC_2019</strain>
        <tissue evidence="1">Muscle</tissue>
    </source>
</reference>
<proteinExistence type="predicted"/>
<gene>
    <name evidence="1" type="ORF">XENOCAPTIV_005107</name>
</gene>
<name>A0ABV0Q4G7_9TELE</name>
<accession>A0ABV0Q4G7</accession>
<evidence type="ECO:0000313" key="1">
    <source>
        <dbReference type="EMBL" id="MEQ2190670.1"/>
    </source>
</evidence>